<sequence>MKLCIIWYKIVSKKRFQNLKPNSMTSPSLTIYCIPKTTKCAELREKN</sequence>
<organism evidence="1">
    <name type="scientific">Arundo donax</name>
    <name type="common">Giant reed</name>
    <name type="synonym">Donax arundinaceus</name>
    <dbReference type="NCBI Taxonomy" id="35708"/>
    <lineage>
        <taxon>Eukaryota</taxon>
        <taxon>Viridiplantae</taxon>
        <taxon>Streptophyta</taxon>
        <taxon>Embryophyta</taxon>
        <taxon>Tracheophyta</taxon>
        <taxon>Spermatophyta</taxon>
        <taxon>Magnoliopsida</taxon>
        <taxon>Liliopsida</taxon>
        <taxon>Poales</taxon>
        <taxon>Poaceae</taxon>
        <taxon>PACMAD clade</taxon>
        <taxon>Arundinoideae</taxon>
        <taxon>Arundineae</taxon>
        <taxon>Arundo</taxon>
    </lineage>
</organism>
<accession>A0A0A9FTP5</accession>
<reference evidence="1" key="2">
    <citation type="journal article" date="2015" name="Data Brief">
        <title>Shoot transcriptome of the giant reed, Arundo donax.</title>
        <authorList>
            <person name="Barrero R.A."/>
            <person name="Guerrero F.D."/>
            <person name="Moolhuijzen P."/>
            <person name="Goolsby J.A."/>
            <person name="Tidwell J."/>
            <person name="Bellgard S.E."/>
            <person name="Bellgard M.I."/>
        </authorList>
    </citation>
    <scope>NUCLEOTIDE SEQUENCE</scope>
    <source>
        <tissue evidence="1">Shoot tissue taken approximately 20 cm above the soil surface</tissue>
    </source>
</reference>
<evidence type="ECO:0000313" key="1">
    <source>
        <dbReference type="EMBL" id="JAE14589.1"/>
    </source>
</evidence>
<dbReference type="AlphaFoldDB" id="A0A0A9FTP5"/>
<name>A0A0A9FTP5_ARUDO</name>
<protein>
    <submittedName>
        <fullName evidence="1">Uncharacterized protein</fullName>
    </submittedName>
</protein>
<dbReference type="EMBL" id="GBRH01183307">
    <property type="protein sequence ID" value="JAE14589.1"/>
    <property type="molecule type" value="Transcribed_RNA"/>
</dbReference>
<reference evidence="1" key="1">
    <citation type="submission" date="2014-09" db="EMBL/GenBank/DDBJ databases">
        <authorList>
            <person name="Magalhaes I.L.F."/>
            <person name="Oliveira U."/>
            <person name="Santos F.R."/>
            <person name="Vidigal T.H.D.A."/>
            <person name="Brescovit A.D."/>
            <person name="Santos A.J."/>
        </authorList>
    </citation>
    <scope>NUCLEOTIDE SEQUENCE</scope>
    <source>
        <tissue evidence="1">Shoot tissue taken approximately 20 cm above the soil surface</tissue>
    </source>
</reference>
<proteinExistence type="predicted"/>